<evidence type="ECO:0000256" key="4">
    <source>
        <dbReference type="SAM" id="MobiDB-lite"/>
    </source>
</evidence>
<gene>
    <name evidence="6" type="ORF">P3W24_15930</name>
</gene>
<evidence type="ECO:0000313" key="6">
    <source>
        <dbReference type="EMBL" id="MDF4026463.1"/>
    </source>
</evidence>
<dbReference type="SUPFAM" id="SSF47336">
    <property type="entry name" value="ACP-like"/>
    <property type="match status" value="2"/>
</dbReference>
<dbReference type="Gene3D" id="3.40.50.980">
    <property type="match status" value="2"/>
</dbReference>
<dbReference type="InterPro" id="IPR010071">
    <property type="entry name" value="AA_adenyl_dom"/>
</dbReference>
<sequence>GFRVEPGEIEARLHECEGVRQAHVAVREDSSGEKLLVAYLIAEEGVELDTAALRQSLSRRLAAHMIPAHVVVLDAMPLTANGKLDRRALPDPAEAGETAVRKEKPQGEREIRMAALWGNLLSQETIGREDSFFDLGGHSLRAIQLVSAMRKQWGIEVAVGDLFNHPRLREFTAAVATAETVTEGAIPRTPRDRPIPLSWSQKRLWLLDRLEMGASSAYHVSTGMRLRGELDVAAMRAAFARLVQRHEILRTTFTTMGDAPVQCIGPIEAAFPLEVIDLRGRDDPSRQQAITQHANRQASTPFDLAKGPLLRVSLLRTADREHVLILTQHHMVSDGWSLGILTDEISTLYTAFRSGGEDPLPPLDIQYADYAAWQLTWLDGEPWERQSTYWRNQLDGAPPLLELPTDHPRPRVGNHAGRLQYLSLGVERSQALRSLASRHECTLSMLLMAVWGVLLSRLSGQQDIVVGMAVANRQRAESERLIGFLVNTLALRMKPRAHTRGSDWLAEVRASMLGALDHQDLPFEHVVEMMRPARDMRYNPFVQVMFGFNNTPSTAGRGLAGLEATSFELEHRTTPFDLALSLRESGTNIEGTFEYSSQLFEASTIERITGYFLTLLDGFVKNIDTPIGALAMLGEADRRSLLEWSGVDAARGVEGTLHEAFERVARERQGAVALIDGDTTLSYEALDGCAERLARALRSMGIGTGHRVAIVGERSADMIVGQLGVLKTGAAYVPIDPGYPLARVEAMLVDCAPSAVLTGRGAGANVSASRSMPVLDIRSIADDETSWGGNAQQVPVGVRGDDLAYIIYTSGSTGAPKGVMLEHRNVLSLVADRRHVPIDVDDRVAYCANPAFDAAAWETWSTLLNGATLLVVPQHTLLDPDSCARLLASHGVTILHLTVGLLDRYAASAADIFPRLKCLLFGGDKADVAVVANVARTKAPGRLVHCYGPTECTTFSCADRIDPDHVERLSIGRPLAHARAYVLGPGDALCVPGSVGEICIAGPAVGRGYWNRPDWTDERFVADPFDASGTGRMYRTGDLGRWLPDGRIEFLGRNDQQFKLRGYRIEPGEVEAAAIAVGEVRQALALPQRDAGAESRLVLYVVANDASGDPVRLRRQLSERLPEHLVPSAIVVMEAFPLTAHGKVDRAALPSPVRAMSDRTRETPRTESERVLAGLWKELLDVAEVGRDDHFFELGGHSLLVITMIERLRSQGFAVGARDVFTMPVLSVLASRMEAEPAGRGVREEIRL</sequence>
<feature type="region of interest" description="Disordered" evidence="4">
    <location>
        <begin position="86"/>
        <end position="105"/>
    </location>
</feature>
<dbReference type="Pfam" id="PF00550">
    <property type="entry name" value="PP-binding"/>
    <property type="match status" value="2"/>
</dbReference>
<dbReference type="InterPro" id="IPR020845">
    <property type="entry name" value="AMP-binding_CS"/>
</dbReference>
<dbReference type="Gene3D" id="2.30.38.10">
    <property type="entry name" value="Luciferase, Domain 3"/>
    <property type="match status" value="1"/>
</dbReference>
<protein>
    <submittedName>
        <fullName evidence="6">Amino acid adenylation domain-containing protein</fullName>
    </submittedName>
</protein>
<evidence type="ECO:0000313" key="7">
    <source>
        <dbReference type="Proteomes" id="UP001528850"/>
    </source>
</evidence>
<evidence type="ECO:0000259" key="5">
    <source>
        <dbReference type="PROSITE" id="PS50075"/>
    </source>
</evidence>
<dbReference type="PROSITE" id="PS50075">
    <property type="entry name" value="CARRIER"/>
    <property type="match status" value="2"/>
</dbReference>
<dbReference type="InterPro" id="IPR045851">
    <property type="entry name" value="AMP-bd_C_sf"/>
</dbReference>
<dbReference type="Pfam" id="PF00668">
    <property type="entry name" value="Condensation"/>
    <property type="match status" value="1"/>
</dbReference>
<dbReference type="PROSITE" id="PS00012">
    <property type="entry name" value="PHOSPHOPANTETHEINE"/>
    <property type="match status" value="2"/>
</dbReference>
<dbReference type="NCBIfam" id="TIGR01733">
    <property type="entry name" value="AA-adenyl-dom"/>
    <property type="match status" value="1"/>
</dbReference>
<accession>A0ABT6BEG2</accession>
<evidence type="ECO:0000256" key="3">
    <source>
        <dbReference type="ARBA" id="ARBA00022553"/>
    </source>
</evidence>
<dbReference type="InterPro" id="IPR006162">
    <property type="entry name" value="Ppantetheine_attach_site"/>
</dbReference>
<dbReference type="Gene3D" id="3.30.559.10">
    <property type="entry name" value="Chloramphenicol acetyltransferase-like domain"/>
    <property type="match status" value="1"/>
</dbReference>
<dbReference type="InterPro" id="IPR023213">
    <property type="entry name" value="CAT-like_dom_sf"/>
</dbReference>
<dbReference type="InterPro" id="IPR001242">
    <property type="entry name" value="Condensation_dom"/>
</dbReference>
<dbReference type="InterPro" id="IPR009081">
    <property type="entry name" value="PP-bd_ACP"/>
</dbReference>
<dbReference type="CDD" id="cd19531">
    <property type="entry name" value="LCL_NRPS-like"/>
    <property type="match status" value="1"/>
</dbReference>
<keyword evidence="7" id="KW-1185">Reference proteome</keyword>
<dbReference type="Gene3D" id="3.30.300.30">
    <property type="match status" value="2"/>
</dbReference>
<dbReference type="InterPro" id="IPR025110">
    <property type="entry name" value="AMP-bd_C"/>
</dbReference>
<dbReference type="InterPro" id="IPR000873">
    <property type="entry name" value="AMP-dep_synth/lig_dom"/>
</dbReference>
<dbReference type="Proteomes" id="UP001528850">
    <property type="component" value="Unassembled WGS sequence"/>
</dbReference>
<proteinExistence type="predicted"/>
<feature type="domain" description="Carrier" evidence="5">
    <location>
        <begin position="104"/>
        <end position="179"/>
    </location>
</feature>
<feature type="non-terminal residue" evidence="6">
    <location>
        <position position="1"/>
    </location>
</feature>
<dbReference type="Gene3D" id="1.10.1200.10">
    <property type="entry name" value="ACP-like"/>
    <property type="match status" value="2"/>
</dbReference>
<dbReference type="PANTHER" id="PTHR45527:SF1">
    <property type="entry name" value="FATTY ACID SYNTHASE"/>
    <property type="match status" value="1"/>
</dbReference>
<dbReference type="SUPFAM" id="SSF52777">
    <property type="entry name" value="CoA-dependent acyltransferases"/>
    <property type="match status" value="2"/>
</dbReference>
<dbReference type="PRINTS" id="PR00154">
    <property type="entry name" value="AMPBINDING"/>
</dbReference>
<dbReference type="CDD" id="cd05930">
    <property type="entry name" value="A_NRPS"/>
    <property type="match status" value="1"/>
</dbReference>
<dbReference type="PROSITE" id="PS00455">
    <property type="entry name" value="AMP_BINDING"/>
    <property type="match status" value="1"/>
</dbReference>
<dbReference type="SMART" id="SM00823">
    <property type="entry name" value="PKS_PP"/>
    <property type="match status" value="1"/>
</dbReference>
<dbReference type="PANTHER" id="PTHR45527">
    <property type="entry name" value="NONRIBOSOMAL PEPTIDE SYNTHETASE"/>
    <property type="match status" value="1"/>
</dbReference>
<dbReference type="Pfam" id="PF13193">
    <property type="entry name" value="AMP-binding_C"/>
    <property type="match status" value="2"/>
</dbReference>
<reference evidence="6 7" key="1">
    <citation type="journal article" date="2024" name="Curr. Microbiol.">
        <title>Luteibacter sahnii sp. nov., A Novel Yellow-Colored Xanthomonadin Pigment Producing Probiotic Bacterium from Healthy Rice Seed Microbiome.</title>
        <authorList>
            <person name="Jaiswal G."/>
            <person name="Rana R."/>
            <person name="Nayak P.K."/>
            <person name="Chouhan R."/>
            <person name="Gandhi S.G."/>
            <person name="Patel H.K."/>
            <person name="Patil P.B."/>
        </authorList>
    </citation>
    <scope>NUCLEOTIDE SEQUENCE [LARGE SCALE GENOMIC DNA]</scope>
    <source>
        <strain evidence="6 7">PPL201</strain>
    </source>
</reference>
<evidence type="ECO:0000256" key="2">
    <source>
        <dbReference type="ARBA" id="ARBA00022450"/>
    </source>
</evidence>
<comment type="cofactor">
    <cofactor evidence="1">
        <name>pantetheine 4'-phosphate</name>
        <dbReference type="ChEBI" id="CHEBI:47942"/>
    </cofactor>
</comment>
<dbReference type="InterPro" id="IPR020459">
    <property type="entry name" value="AMP-binding"/>
</dbReference>
<dbReference type="SUPFAM" id="SSF56801">
    <property type="entry name" value="Acetyl-CoA synthetase-like"/>
    <property type="match status" value="2"/>
</dbReference>
<keyword evidence="3" id="KW-0597">Phosphoprotein</keyword>
<evidence type="ECO:0000256" key="1">
    <source>
        <dbReference type="ARBA" id="ARBA00001957"/>
    </source>
</evidence>
<dbReference type="Gene3D" id="3.30.559.30">
    <property type="entry name" value="Nonribosomal peptide synthetase, condensation domain"/>
    <property type="match status" value="1"/>
</dbReference>
<comment type="caution">
    <text evidence="6">The sequence shown here is derived from an EMBL/GenBank/DDBJ whole genome shotgun (WGS) entry which is preliminary data.</text>
</comment>
<name>A0ABT6BEG2_9GAMM</name>
<keyword evidence="2" id="KW-0596">Phosphopantetheine</keyword>
<feature type="domain" description="Carrier" evidence="5">
    <location>
        <begin position="1163"/>
        <end position="1237"/>
    </location>
</feature>
<dbReference type="Pfam" id="PF00501">
    <property type="entry name" value="AMP-binding"/>
    <property type="match status" value="1"/>
</dbReference>
<dbReference type="EMBL" id="JARJJS010000004">
    <property type="protein sequence ID" value="MDF4026463.1"/>
    <property type="molecule type" value="Genomic_DNA"/>
</dbReference>
<dbReference type="InterPro" id="IPR020806">
    <property type="entry name" value="PKS_PP-bd"/>
</dbReference>
<organism evidence="6 7">
    <name type="scientific">Luteibacter sahnii</name>
    <dbReference type="NCBI Taxonomy" id="3021977"/>
    <lineage>
        <taxon>Bacteria</taxon>
        <taxon>Pseudomonadati</taxon>
        <taxon>Pseudomonadota</taxon>
        <taxon>Gammaproteobacteria</taxon>
        <taxon>Lysobacterales</taxon>
        <taxon>Rhodanobacteraceae</taxon>
        <taxon>Luteibacter</taxon>
    </lineage>
</organism>
<dbReference type="InterPro" id="IPR036736">
    <property type="entry name" value="ACP-like_sf"/>
</dbReference>